<gene>
    <name evidence="4" type="ORF">EXIGLDRAFT_722867</name>
</gene>
<dbReference type="InterPro" id="IPR036236">
    <property type="entry name" value="Znf_C2H2_sf"/>
</dbReference>
<dbReference type="SUPFAM" id="SSF57667">
    <property type="entry name" value="beta-beta-alpha zinc fingers"/>
    <property type="match status" value="1"/>
</dbReference>
<keyword evidence="5" id="KW-1185">Reference proteome</keyword>
<keyword evidence="1" id="KW-0479">Metal-binding</keyword>
<dbReference type="OrthoDB" id="7722456at2759"/>
<evidence type="ECO:0000256" key="2">
    <source>
        <dbReference type="SAM" id="MobiDB-lite"/>
    </source>
</evidence>
<dbReference type="GO" id="GO:0008270">
    <property type="term" value="F:zinc ion binding"/>
    <property type="evidence" value="ECO:0007669"/>
    <property type="project" value="UniProtKB-KW"/>
</dbReference>
<feature type="region of interest" description="Disordered" evidence="2">
    <location>
        <begin position="26"/>
        <end position="88"/>
    </location>
</feature>
<accession>A0A165F2S1</accession>
<keyword evidence="1" id="KW-0862">Zinc</keyword>
<protein>
    <recommendedName>
        <fullName evidence="3">C2H2-type domain-containing protein</fullName>
    </recommendedName>
</protein>
<dbReference type="AlphaFoldDB" id="A0A165F2S1"/>
<evidence type="ECO:0000259" key="3">
    <source>
        <dbReference type="PROSITE" id="PS50157"/>
    </source>
</evidence>
<feature type="domain" description="C2H2-type" evidence="3">
    <location>
        <begin position="163"/>
        <end position="191"/>
    </location>
</feature>
<proteinExistence type="predicted"/>
<evidence type="ECO:0000313" key="5">
    <source>
        <dbReference type="Proteomes" id="UP000077266"/>
    </source>
</evidence>
<dbReference type="Gene3D" id="3.30.160.60">
    <property type="entry name" value="Classic Zinc Finger"/>
    <property type="match status" value="1"/>
</dbReference>
<dbReference type="EMBL" id="KV426104">
    <property type="protein sequence ID" value="KZV88255.1"/>
    <property type="molecule type" value="Genomic_DNA"/>
</dbReference>
<organism evidence="4 5">
    <name type="scientific">Exidia glandulosa HHB12029</name>
    <dbReference type="NCBI Taxonomy" id="1314781"/>
    <lineage>
        <taxon>Eukaryota</taxon>
        <taxon>Fungi</taxon>
        <taxon>Dikarya</taxon>
        <taxon>Basidiomycota</taxon>
        <taxon>Agaricomycotina</taxon>
        <taxon>Agaricomycetes</taxon>
        <taxon>Auriculariales</taxon>
        <taxon>Exidiaceae</taxon>
        <taxon>Exidia</taxon>
    </lineage>
</organism>
<reference evidence="4 5" key="1">
    <citation type="journal article" date="2016" name="Mol. Biol. Evol.">
        <title>Comparative Genomics of Early-Diverging Mushroom-Forming Fungi Provides Insights into the Origins of Lignocellulose Decay Capabilities.</title>
        <authorList>
            <person name="Nagy L.G."/>
            <person name="Riley R."/>
            <person name="Tritt A."/>
            <person name="Adam C."/>
            <person name="Daum C."/>
            <person name="Floudas D."/>
            <person name="Sun H."/>
            <person name="Yadav J.S."/>
            <person name="Pangilinan J."/>
            <person name="Larsson K.H."/>
            <person name="Matsuura K."/>
            <person name="Barry K."/>
            <person name="Labutti K."/>
            <person name="Kuo R."/>
            <person name="Ohm R.A."/>
            <person name="Bhattacharya S.S."/>
            <person name="Shirouzu T."/>
            <person name="Yoshinaga Y."/>
            <person name="Martin F.M."/>
            <person name="Grigoriev I.V."/>
            <person name="Hibbett D.S."/>
        </authorList>
    </citation>
    <scope>NUCLEOTIDE SEQUENCE [LARGE SCALE GENOMIC DNA]</scope>
    <source>
        <strain evidence="4 5">HHB12029</strain>
    </source>
</reference>
<dbReference type="InParanoid" id="A0A165F2S1"/>
<keyword evidence="1" id="KW-0863">Zinc-finger</keyword>
<dbReference type="Proteomes" id="UP000077266">
    <property type="component" value="Unassembled WGS sequence"/>
</dbReference>
<sequence length="202" mass="22025">MSEDNSERPTLPPIREMFPDFDLLMSSRTSSPTISSRRLSATSASSSLSDVYASSIEDEARAPWSSRTCSAQSDRSCSSSPTPSTSASAPVFSVMAMSAAGLNTVQSAPATPLSRSSLRLLTDRAPSRMHMHTSSTSPYHLSALQHHQPNVGPVVSQGSNKRYHCPRCARGFSTQSNVWRHRRAAHPEEEIPLRSMRGRSHV</sequence>
<dbReference type="PROSITE" id="PS50157">
    <property type="entry name" value="ZINC_FINGER_C2H2_2"/>
    <property type="match status" value="1"/>
</dbReference>
<evidence type="ECO:0000256" key="1">
    <source>
        <dbReference type="PROSITE-ProRule" id="PRU00042"/>
    </source>
</evidence>
<feature type="compositionally biased region" description="Low complexity" evidence="2">
    <location>
        <begin position="70"/>
        <end position="88"/>
    </location>
</feature>
<name>A0A165F2S1_EXIGL</name>
<dbReference type="PROSITE" id="PS00028">
    <property type="entry name" value="ZINC_FINGER_C2H2_1"/>
    <property type="match status" value="1"/>
</dbReference>
<evidence type="ECO:0000313" key="4">
    <source>
        <dbReference type="EMBL" id="KZV88255.1"/>
    </source>
</evidence>
<feature type="compositionally biased region" description="Low complexity" evidence="2">
    <location>
        <begin position="26"/>
        <end position="55"/>
    </location>
</feature>
<dbReference type="InterPro" id="IPR013087">
    <property type="entry name" value="Znf_C2H2_type"/>
</dbReference>